<dbReference type="Proteomes" id="UP000503482">
    <property type="component" value="Chromosome"/>
</dbReference>
<feature type="coiled-coil region" evidence="1">
    <location>
        <begin position="28"/>
        <end position="76"/>
    </location>
</feature>
<keyword evidence="1" id="KW-0175">Coiled coil</keyword>
<dbReference type="AlphaFoldDB" id="A0AAE7B9H0"/>
<keyword evidence="3" id="KW-1185">Reference proteome</keyword>
<evidence type="ECO:0000313" key="3">
    <source>
        <dbReference type="Proteomes" id="UP000503482"/>
    </source>
</evidence>
<organism evidence="2 3">
    <name type="scientific">Arcobacter venerupis</name>
    <dbReference type="NCBI Taxonomy" id="1054033"/>
    <lineage>
        <taxon>Bacteria</taxon>
        <taxon>Pseudomonadati</taxon>
        <taxon>Campylobacterota</taxon>
        <taxon>Epsilonproteobacteria</taxon>
        <taxon>Campylobacterales</taxon>
        <taxon>Arcobacteraceae</taxon>
        <taxon>Arcobacter</taxon>
    </lineage>
</organism>
<proteinExistence type="predicted"/>
<name>A0AAE7B9H0_9BACT</name>
<evidence type="ECO:0000313" key="2">
    <source>
        <dbReference type="EMBL" id="QKF66214.1"/>
    </source>
</evidence>
<dbReference type="Gene3D" id="1.20.5.170">
    <property type="match status" value="1"/>
</dbReference>
<gene>
    <name evidence="2" type="ORF">AVENP_0643</name>
</gene>
<dbReference type="EMBL" id="CP053840">
    <property type="protein sequence ID" value="QKF66214.1"/>
    <property type="molecule type" value="Genomic_DNA"/>
</dbReference>
<accession>A0AAE7B9H0</accession>
<dbReference type="KEGG" id="avp:AVENP_0643"/>
<evidence type="ECO:0000256" key="1">
    <source>
        <dbReference type="SAM" id="Coils"/>
    </source>
</evidence>
<reference evidence="2 3" key="1">
    <citation type="submission" date="2020-05" db="EMBL/GenBank/DDBJ databases">
        <title>Complete genome sequencing of Campylobacter and Arcobacter type strains.</title>
        <authorList>
            <person name="Miller W.G."/>
            <person name="Yee E."/>
        </authorList>
    </citation>
    <scope>NUCLEOTIDE SEQUENCE [LARGE SCALE GENOMIC DNA]</scope>
    <source>
        <strain evidence="2 3">LMG 26156</strain>
    </source>
</reference>
<sequence>MNYELLSKLSMEEAEKYKNEALILRSRNEIIYQEIGKLKAIIEKLEKENSNLKEEINTFKDEINSLKSVLEFKKDENSHYSHYS</sequence>
<protein>
    <submittedName>
        <fullName evidence="2">Uncharacterized protein</fullName>
    </submittedName>
</protein>
<dbReference type="RefSeq" id="WP_128357637.1">
    <property type="nucleotide sequence ID" value="NZ_CP053840.1"/>
</dbReference>